<evidence type="ECO:0000313" key="4">
    <source>
        <dbReference type="Proteomes" id="UP000028839"/>
    </source>
</evidence>
<gene>
    <name evidence="3" type="ORF">IB75_09995</name>
</gene>
<dbReference type="Pfam" id="PF15541">
    <property type="entry name" value="Ntox4"/>
    <property type="match status" value="1"/>
</dbReference>
<dbReference type="InterPro" id="IPR025295">
    <property type="entry name" value="eCIS_core_dom"/>
</dbReference>
<proteinExistence type="predicted"/>
<dbReference type="InterPro" id="IPR029102">
    <property type="entry name" value="Ntox4"/>
</dbReference>
<protein>
    <recommendedName>
        <fullName evidence="5">DUF4157 domain-containing protein</fullName>
    </recommendedName>
</protein>
<organism evidence="3 4">
    <name type="scientific">Nitrosococcus oceani C-27</name>
    <dbReference type="NCBI Taxonomy" id="314279"/>
    <lineage>
        <taxon>Bacteria</taxon>
        <taxon>Pseudomonadati</taxon>
        <taxon>Pseudomonadota</taxon>
        <taxon>Gammaproteobacteria</taxon>
        <taxon>Chromatiales</taxon>
        <taxon>Chromatiaceae</taxon>
        <taxon>Nitrosococcus</taxon>
    </lineage>
</organism>
<name>A0A0E2Z257_9GAMM</name>
<dbReference type="EMBL" id="JPGN01000060">
    <property type="protein sequence ID" value="KFI19271.1"/>
    <property type="molecule type" value="Genomic_DNA"/>
</dbReference>
<dbReference type="Pfam" id="PF13699">
    <property type="entry name" value="eCIS_core"/>
    <property type="match status" value="1"/>
</dbReference>
<sequence length="968" mass="104611">MAESLATKAPKGKSAELALKRPAEHARQPAASTGPYGEVLALQRSAGNRAVSQLLESGMSASPFSGAVLQRKCASCANSGSECAECRKKRTFALQPKLTINEPGDRYEQEADRIAAQVMTMPAQQAASSAPPRIQRLSGEAVAVGRPSVVPDSVHQTLASPGRPLESTLRQDMGQRFGYDFSRVRVHTSRAAEQSARDVNAHAYTVGQNIVFGAGQFAPRTQEGRRLLAHELAHVVQQSDAGELHAGKSSKKCSLSLSADCSVARKPRTGATGALPSVVQAMAREEARSVLVAYVTVAGVDDALAAMNAIQETLDMPFTMENASMRLQLLTAAFSLLDEEDAAIVLKALTKPVGAEQKHLHERFGRLDSDFRRLLLDILRERAAAKPAPEPEQAEEPAAVAPTATWVELHSGVFAYVPNRGKTLKHVAAYVSGHPNVPEALGQLNDLPLTTPIPEGQSVIIPIEFIDRPKAFQEMPEAVRSRIISMRKARAQQERYLRFVQVKSGHPLGPGASGLFPVTMALTEAAIESIVSALKSLIEKVGYAIAFAGGVIHGFLKSIWDAVSGIAKLIYDVLKSIISLELISDVKKLVSSIKKLSWDKITDAVGEWAAGWVEKLQSKNPLVAGHAHGYLTGYVMAEAAMFLLTGGQIAALKGSIWTSKLGQVVKTSRVFKTLETAVAKAKILRAGSPKFNKAVDTLRQSRLGTAIKAAEVTGAAVVWTADKVAAVLRLPSSIAGYVVEKAVAHAKQLEPFFERIGELSERAKRWLFGCRSPCEWEAGVVANTMQRLTNDEIEGAAKFAAEAKEARRARGPATSTSEEVVRRGADGSIVIQSEVGPPAKRKDYERKLLPGVKVRLKGWERAHSQGAGTGAEAKAGIFYAPPKVNQELQNRGIEKYIRELYVNKPADVKLFLTTETKAYPGTLRLKTINYRVEAERGGQRRILFEASLEVENKRANPKVTVETTPYAL</sequence>
<dbReference type="AlphaFoldDB" id="A0A0E2Z257"/>
<reference evidence="3 4" key="1">
    <citation type="submission" date="2014-07" db="EMBL/GenBank/DDBJ databases">
        <title>Comparative analysis of Nitrosococcus oceani genome inventories of strains from Pacific and Atlantic gyres.</title>
        <authorList>
            <person name="Lim C.K."/>
            <person name="Wang L."/>
            <person name="Sayavedra-Soto L.A."/>
            <person name="Klotz M.G."/>
        </authorList>
    </citation>
    <scope>NUCLEOTIDE SEQUENCE [LARGE SCALE GENOMIC DNA]</scope>
    <source>
        <strain evidence="3 4">C-27</strain>
    </source>
</reference>
<dbReference type="Proteomes" id="UP000028839">
    <property type="component" value="Unassembled WGS sequence"/>
</dbReference>
<feature type="domain" description="Bacterial toxin 4" evidence="2">
    <location>
        <begin position="856"/>
        <end position="921"/>
    </location>
</feature>
<comment type="caution">
    <text evidence="3">The sequence shown here is derived from an EMBL/GenBank/DDBJ whole genome shotgun (WGS) entry which is preliminary data.</text>
</comment>
<accession>A0A0E2Z257</accession>
<dbReference type="HOGENOM" id="CLU_321551_0_0_6"/>
<evidence type="ECO:0000313" key="3">
    <source>
        <dbReference type="EMBL" id="KFI19271.1"/>
    </source>
</evidence>
<evidence type="ECO:0000259" key="2">
    <source>
        <dbReference type="Pfam" id="PF15541"/>
    </source>
</evidence>
<evidence type="ECO:0008006" key="5">
    <source>
        <dbReference type="Google" id="ProtNLM"/>
    </source>
</evidence>
<feature type="domain" description="eCIS core" evidence="1">
    <location>
        <begin position="164"/>
        <end position="241"/>
    </location>
</feature>
<evidence type="ECO:0000259" key="1">
    <source>
        <dbReference type="Pfam" id="PF13699"/>
    </source>
</evidence>
<dbReference type="OrthoDB" id="5797410at2"/>